<dbReference type="AlphaFoldDB" id="A0A5B8FGY1"/>
<dbReference type="Proteomes" id="UP000305888">
    <property type="component" value="Chromosome"/>
</dbReference>
<dbReference type="InterPro" id="IPR027417">
    <property type="entry name" value="P-loop_NTPase"/>
</dbReference>
<organism evidence="1 2">
    <name type="scientific">Paroceanicella profunda</name>
    <dbReference type="NCBI Taxonomy" id="2579971"/>
    <lineage>
        <taxon>Bacteria</taxon>
        <taxon>Pseudomonadati</taxon>
        <taxon>Pseudomonadota</taxon>
        <taxon>Alphaproteobacteria</taxon>
        <taxon>Rhodobacterales</taxon>
        <taxon>Paracoccaceae</taxon>
        <taxon>Paroceanicella</taxon>
    </lineage>
</organism>
<dbReference type="EMBL" id="CP040818">
    <property type="protein sequence ID" value="QDL91791.1"/>
    <property type="molecule type" value="Genomic_DNA"/>
</dbReference>
<dbReference type="OrthoDB" id="5144031at2"/>
<evidence type="ECO:0008006" key="3">
    <source>
        <dbReference type="Google" id="ProtNLM"/>
    </source>
</evidence>
<dbReference type="RefSeq" id="WP_138572157.1">
    <property type="nucleotide sequence ID" value="NZ_CP040818.1"/>
</dbReference>
<evidence type="ECO:0000313" key="2">
    <source>
        <dbReference type="Proteomes" id="UP000305888"/>
    </source>
</evidence>
<name>A0A5B8FGY1_9RHOB</name>
<accession>A0A5B8FGY1</accession>
<keyword evidence="2" id="KW-1185">Reference proteome</keyword>
<protein>
    <recommendedName>
        <fullName evidence="3">Sulfotransferase</fullName>
    </recommendedName>
</protein>
<evidence type="ECO:0000313" key="1">
    <source>
        <dbReference type="EMBL" id="QDL91791.1"/>
    </source>
</evidence>
<dbReference type="Gene3D" id="3.40.50.300">
    <property type="entry name" value="P-loop containing nucleotide triphosphate hydrolases"/>
    <property type="match status" value="1"/>
</dbReference>
<dbReference type="SUPFAM" id="SSF52540">
    <property type="entry name" value="P-loop containing nucleoside triphosphate hydrolases"/>
    <property type="match status" value="1"/>
</dbReference>
<gene>
    <name evidence="1" type="ORF">FDP22_08390</name>
</gene>
<proteinExistence type="predicted"/>
<sequence length="326" mass="35938">MFGSLLTRLKPGGRRRRIHLHIGAPKTGTTTLQTALATHRRMLAREGAIYPRAGCLASGAGVAQHLLALSLRAEYPAFIAPPERQPAEQVWAALLAEIDRAPAGDILLSSEAFFHLDTQAVARVAEYLSGHEVHVVAVERNPLQRLRSRYIQSVKAPPFGRLDFHAYALRATRRQADDARLWEATFGSAAVTRLRYDAPTEPGGLVPSVLVACGLSPATAARIDPGPQWLNRSPGWPVVSLMRRLNAVRHVPAETRQRLYVRLVEHGVPADLAGFDALTEGFEDIRPPVRLRLREVFLRHREPDPEPSETMLQAFADIQSRVPSGA</sequence>
<dbReference type="KEGG" id="ppru:FDP22_08390"/>
<reference evidence="1 2" key="1">
    <citation type="submission" date="2019-06" db="EMBL/GenBank/DDBJ databases">
        <title>Genome sequence of Rhodobacteraceae bacterium D4M1.</title>
        <authorList>
            <person name="Cao J."/>
        </authorList>
    </citation>
    <scope>NUCLEOTIDE SEQUENCE [LARGE SCALE GENOMIC DNA]</scope>
    <source>
        <strain evidence="1 2">D4M1</strain>
    </source>
</reference>